<keyword evidence="6" id="KW-0573">Peptidoglycan synthesis</keyword>
<evidence type="ECO:0000256" key="14">
    <source>
        <dbReference type="ARBA" id="ARBA00044770"/>
    </source>
</evidence>
<accession>A0AAE3U9E2</accession>
<feature type="transmembrane region" description="Helical" evidence="16">
    <location>
        <begin position="49"/>
        <end position="68"/>
    </location>
</feature>
<evidence type="ECO:0000256" key="16">
    <source>
        <dbReference type="SAM" id="Phobius"/>
    </source>
</evidence>
<dbReference type="Proteomes" id="UP001241110">
    <property type="component" value="Unassembled WGS sequence"/>
</dbReference>
<feature type="transmembrane region" description="Helical" evidence="16">
    <location>
        <begin position="263"/>
        <end position="289"/>
    </location>
</feature>
<dbReference type="AlphaFoldDB" id="A0AAE3U9E2"/>
<dbReference type="GO" id="GO:0015648">
    <property type="term" value="F:lipid-linked peptidoglycan transporter activity"/>
    <property type="evidence" value="ECO:0007669"/>
    <property type="project" value="TreeGrafter"/>
</dbReference>
<evidence type="ECO:0000256" key="11">
    <source>
        <dbReference type="ARBA" id="ARBA00038053"/>
    </source>
</evidence>
<keyword evidence="8 16" id="KW-0472">Membrane</keyword>
<keyword evidence="2" id="KW-0328">Glycosyltransferase</keyword>
<proteinExistence type="inferred from homology"/>
<dbReference type="PANTHER" id="PTHR30474">
    <property type="entry name" value="CELL CYCLE PROTEIN"/>
    <property type="match status" value="1"/>
</dbReference>
<evidence type="ECO:0000256" key="3">
    <source>
        <dbReference type="ARBA" id="ARBA00022679"/>
    </source>
</evidence>
<dbReference type="RefSeq" id="WP_313979609.1">
    <property type="nucleotide sequence ID" value="NZ_JASJOS010000005.1"/>
</dbReference>
<protein>
    <recommendedName>
        <fullName evidence="12">Probable peptidoglycan glycosyltransferase FtsW</fullName>
        <ecNumber evidence="14">2.4.99.28</ecNumber>
    </recommendedName>
    <alternativeName>
        <fullName evidence="13">Cell division protein FtsW</fullName>
    </alternativeName>
    <alternativeName>
        <fullName evidence="10">Cell wall polymerase</fullName>
    </alternativeName>
    <alternativeName>
        <fullName evidence="9">Peptidoglycan polymerase</fullName>
    </alternativeName>
</protein>
<feature type="transmembrane region" description="Helical" evidence="16">
    <location>
        <begin position="336"/>
        <end position="359"/>
    </location>
</feature>
<evidence type="ECO:0000256" key="13">
    <source>
        <dbReference type="ARBA" id="ARBA00041418"/>
    </source>
</evidence>
<evidence type="ECO:0000256" key="4">
    <source>
        <dbReference type="ARBA" id="ARBA00022692"/>
    </source>
</evidence>
<dbReference type="GO" id="GO:0008360">
    <property type="term" value="P:regulation of cell shape"/>
    <property type="evidence" value="ECO:0007669"/>
    <property type="project" value="UniProtKB-KW"/>
</dbReference>
<organism evidence="17 18">
    <name type="scientific">Xanthocytophaga flava</name>
    <dbReference type="NCBI Taxonomy" id="3048013"/>
    <lineage>
        <taxon>Bacteria</taxon>
        <taxon>Pseudomonadati</taxon>
        <taxon>Bacteroidota</taxon>
        <taxon>Cytophagia</taxon>
        <taxon>Cytophagales</taxon>
        <taxon>Rhodocytophagaceae</taxon>
        <taxon>Xanthocytophaga</taxon>
    </lineage>
</organism>
<comment type="catalytic activity">
    <reaction evidence="15">
        <text>[GlcNAc-(1-&gt;4)-Mur2Ac(oyl-L-Ala-gamma-D-Glu-L-Lys-D-Ala-D-Ala)](n)-di-trans,octa-cis-undecaprenyl diphosphate + beta-D-GlcNAc-(1-&gt;4)-Mur2Ac(oyl-L-Ala-gamma-D-Glu-L-Lys-D-Ala-D-Ala)-di-trans,octa-cis-undecaprenyl diphosphate = [GlcNAc-(1-&gt;4)-Mur2Ac(oyl-L-Ala-gamma-D-Glu-L-Lys-D-Ala-D-Ala)](n+1)-di-trans,octa-cis-undecaprenyl diphosphate + di-trans,octa-cis-undecaprenyl diphosphate + H(+)</text>
        <dbReference type="Rhea" id="RHEA:23708"/>
        <dbReference type="Rhea" id="RHEA-COMP:9602"/>
        <dbReference type="Rhea" id="RHEA-COMP:9603"/>
        <dbReference type="ChEBI" id="CHEBI:15378"/>
        <dbReference type="ChEBI" id="CHEBI:58405"/>
        <dbReference type="ChEBI" id="CHEBI:60033"/>
        <dbReference type="ChEBI" id="CHEBI:78435"/>
        <dbReference type="EC" id="2.4.99.28"/>
    </reaction>
</comment>
<sequence length="369" mass="40527">MREWIERNFKGDLYIWFIVLAFSIMSVLVVYSATGTLAYQQKDGNTEYYLFKHSLLMGISVFVMWMAHRVDYRYYAKLSQLGLWLSVPLLILVFFVGRSVNDANRVIFVFGQSFQPSDLAKLALIASIAAILAKRQQKIEDVKGTLIPVLIWCGLICGLIALANFSTAALLFVTCMLLMFIGRVPVKYLFRLVLVGILAGAIAMAVGQRGGTVVNRVKRFMDSKDIPYQAEQSFIAVSTGGLVGKGIGHSEQRNMLPNAYNDFIYAIIVEEYGMVGGIVVIILYLFLLYRSMLIVSNSDRPFGGLLAAGLSFSLVLQAFAHMAVSVGLAPVTGQPLPLLSMGGTSLLFTGMAIGIIISVSRTDLKGRSL</sequence>
<comment type="similarity">
    <text evidence="11">Belongs to the SEDS family. FtsW subfamily.</text>
</comment>
<dbReference type="GO" id="GO:0032153">
    <property type="term" value="C:cell division site"/>
    <property type="evidence" value="ECO:0007669"/>
    <property type="project" value="TreeGrafter"/>
</dbReference>
<evidence type="ECO:0000256" key="6">
    <source>
        <dbReference type="ARBA" id="ARBA00022984"/>
    </source>
</evidence>
<dbReference type="GO" id="GO:0008955">
    <property type="term" value="F:peptidoglycan glycosyltransferase activity"/>
    <property type="evidence" value="ECO:0007669"/>
    <property type="project" value="UniProtKB-EC"/>
</dbReference>
<evidence type="ECO:0000256" key="5">
    <source>
        <dbReference type="ARBA" id="ARBA00022960"/>
    </source>
</evidence>
<feature type="transmembrane region" description="Helical" evidence="16">
    <location>
        <begin position="74"/>
        <end position="97"/>
    </location>
</feature>
<gene>
    <name evidence="17" type="ORF">QNI16_14005</name>
</gene>
<evidence type="ECO:0000256" key="7">
    <source>
        <dbReference type="ARBA" id="ARBA00022989"/>
    </source>
</evidence>
<feature type="transmembrane region" description="Helical" evidence="16">
    <location>
        <begin position="301"/>
        <end position="324"/>
    </location>
</feature>
<evidence type="ECO:0000256" key="2">
    <source>
        <dbReference type="ARBA" id="ARBA00022676"/>
    </source>
</evidence>
<evidence type="ECO:0000256" key="15">
    <source>
        <dbReference type="ARBA" id="ARBA00049902"/>
    </source>
</evidence>
<dbReference type="InterPro" id="IPR001182">
    <property type="entry name" value="FtsW/RodA"/>
</dbReference>
<reference evidence="17" key="1">
    <citation type="submission" date="2023-05" db="EMBL/GenBank/DDBJ databases">
        <authorList>
            <person name="Zhang X."/>
        </authorList>
    </citation>
    <scope>NUCLEOTIDE SEQUENCE</scope>
    <source>
        <strain evidence="17">YF14B1</strain>
    </source>
</reference>
<evidence type="ECO:0000313" key="18">
    <source>
        <dbReference type="Proteomes" id="UP001241110"/>
    </source>
</evidence>
<dbReference type="GO" id="GO:0009252">
    <property type="term" value="P:peptidoglycan biosynthetic process"/>
    <property type="evidence" value="ECO:0007669"/>
    <property type="project" value="UniProtKB-KW"/>
</dbReference>
<evidence type="ECO:0000256" key="8">
    <source>
        <dbReference type="ARBA" id="ARBA00023136"/>
    </source>
</evidence>
<comment type="caution">
    <text evidence="17">The sequence shown here is derived from an EMBL/GenBank/DDBJ whole genome shotgun (WGS) entry which is preliminary data.</text>
</comment>
<keyword evidence="5" id="KW-0133">Cell shape</keyword>
<keyword evidence="4 16" id="KW-0812">Transmembrane</keyword>
<keyword evidence="7 16" id="KW-1133">Transmembrane helix</keyword>
<feature type="transmembrane region" description="Helical" evidence="16">
    <location>
        <begin position="149"/>
        <end position="181"/>
    </location>
</feature>
<evidence type="ECO:0000256" key="1">
    <source>
        <dbReference type="ARBA" id="ARBA00004141"/>
    </source>
</evidence>
<evidence type="ECO:0000256" key="10">
    <source>
        <dbReference type="ARBA" id="ARBA00033270"/>
    </source>
</evidence>
<dbReference type="GO" id="GO:0005886">
    <property type="term" value="C:plasma membrane"/>
    <property type="evidence" value="ECO:0007669"/>
    <property type="project" value="TreeGrafter"/>
</dbReference>
<dbReference type="Pfam" id="PF01098">
    <property type="entry name" value="FTSW_RODA_SPOVE"/>
    <property type="match status" value="1"/>
</dbReference>
<dbReference type="EMBL" id="JASJOS010000005">
    <property type="protein sequence ID" value="MDJ1481609.1"/>
    <property type="molecule type" value="Genomic_DNA"/>
</dbReference>
<feature type="transmembrane region" description="Helical" evidence="16">
    <location>
        <begin position="13"/>
        <end position="37"/>
    </location>
</feature>
<dbReference type="PANTHER" id="PTHR30474:SF2">
    <property type="entry name" value="PEPTIDOGLYCAN GLYCOSYLTRANSFERASE FTSW-RELATED"/>
    <property type="match status" value="1"/>
</dbReference>
<dbReference type="EC" id="2.4.99.28" evidence="14"/>
<evidence type="ECO:0000256" key="9">
    <source>
        <dbReference type="ARBA" id="ARBA00032370"/>
    </source>
</evidence>
<evidence type="ECO:0000313" key="17">
    <source>
        <dbReference type="EMBL" id="MDJ1481609.1"/>
    </source>
</evidence>
<comment type="subcellular location">
    <subcellularLocation>
        <location evidence="1">Membrane</location>
        <topology evidence="1">Multi-pass membrane protein</topology>
    </subcellularLocation>
</comment>
<dbReference type="GO" id="GO:0051301">
    <property type="term" value="P:cell division"/>
    <property type="evidence" value="ECO:0007669"/>
    <property type="project" value="InterPro"/>
</dbReference>
<keyword evidence="3" id="KW-0808">Transferase</keyword>
<name>A0AAE3U9E2_9BACT</name>
<evidence type="ECO:0000256" key="12">
    <source>
        <dbReference type="ARBA" id="ARBA00041185"/>
    </source>
</evidence>
<feature type="transmembrane region" description="Helical" evidence="16">
    <location>
        <begin position="188"/>
        <end position="207"/>
    </location>
</feature>